<feature type="compositionally biased region" description="Low complexity" evidence="1">
    <location>
        <begin position="85"/>
        <end position="97"/>
    </location>
</feature>
<protein>
    <submittedName>
        <fullName evidence="2">Uncharacterized protein</fullName>
    </submittedName>
</protein>
<feature type="region of interest" description="Disordered" evidence="1">
    <location>
        <begin position="1"/>
        <end position="121"/>
    </location>
</feature>
<accession>A0A6A5B9E0</accession>
<dbReference type="RefSeq" id="XP_044556347.1">
    <property type="nucleotide sequence ID" value="XM_044713857.1"/>
</dbReference>
<reference evidence="2 3" key="1">
    <citation type="journal article" date="2019" name="Sci. Rep.">
        <title>Nanopore sequencing improves the draft genome of the human pathogenic amoeba Naegleria fowleri.</title>
        <authorList>
            <person name="Liechti N."/>
            <person name="Schurch N."/>
            <person name="Bruggmann R."/>
            <person name="Wittwer M."/>
        </authorList>
    </citation>
    <scope>NUCLEOTIDE SEQUENCE [LARGE SCALE GENOMIC DNA]</scope>
    <source>
        <strain evidence="2 3">ATCC 30894</strain>
    </source>
</reference>
<dbReference type="EMBL" id="VFQX01000074">
    <property type="protein sequence ID" value="KAF0971631.1"/>
    <property type="molecule type" value="Genomic_DNA"/>
</dbReference>
<dbReference type="VEuPathDB" id="AmoebaDB:FDP41_009854"/>
<proteinExistence type="predicted"/>
<evidence type="ECO:0000256" key="1">
    <source>
        <dbReference type="SAM" id="MobiDB-lite"/>
    </source>
</evidence>
<evidence type="ECO:0000313" key="2">
    <source>
        <dbReference type="EMBL" id="KAF0971631.1"/>
    </source>
</evidence>
<dbReference type="VEuPathDB" id="AmoebaDB:NfTy_080690"/>
<evidence type="ECO:0000313" key="3">
    <source>
        <dbReference type="Proteomes" id="UP000444721"/>
    </source>
</evidence>
<organism evidence="2 3">
    <name type="scientific">Naegleria fowleri</name>
    <name type="common">Brain eating amoeba</name>
    <dbReference type="NCBI Taxonomy" id="5763"/>
    <lineage>
        <taxon>Eukaryota</taxon>
        <taxon>Discoba</taxon>
        <taxon>Heterolobosea</taxon>
        <taxon>Tetramitia</taxon>
        <taxon>Eutetramitia</taxon>
        <taxon>Vahlkampfiidae</taxon>
        <taxon>Naegleria</taxon>
    </lineage>
</organism>
<keyword evidence="3" id="KW-1185">Reference proteome</keyword>
<dbReference type="Proteomes" id="UP000444721">
    <property type="component" value="Unassembled WGS sequence"/>
</dbReference>
<dbReference type="GeneID" id="68117069"/>
<dbReference type="VEuPathDB" id="AmoebaDB:NF0092980"/>
<comment type="caution">
    <text evidence="2">The sequence shown here is derived from an EMBL/GenBank/DDBJ whole genome shotgun (WGS) entry which is preliminary data.</text>
</comment>
<dbReference type="AlphaFoldDB" id="A0A6A5B9E0"/>
<sequence length="381" mass="44115">MKRRENPITTNAHKKQKHSSSEETSSSEQPLKNMKNSTRREKVSDEEEVKEIKPPMVPTKHTKKPPQKLYSKQNRLFKKDESSDDSSSSSESSSSSDSESENENSTSQHLKKPAARLFRKHDLPTEMTMSVLEKEENFKLMNGVRNEMESLQPQTPQQVYLINGLMNSLKKFQFKKSIDVPFLALKHNETDDNDCWWDFKPLFPFLCSPCEEKFTKVAQLGFFKVFDITKPISYHVNINGLATSFEDIYESSVNAYRYYGTYKQEKPKLTFNQVVIYMKIVFLDAKLEQKVFEVKPHHTIQVNNFRVTDNSGKLIPTVQSCSFSRIIQPSQFMDHLKSGKVYGVKIRMQAHCPDLKEGDEYKGKLNISWDDDSEVSMIMTN</sequence>
<dbReference type="OMA" id="ESSVNAY"/>
<dbReference type="OrthoDB" id="10334035at2759"/>
<name>A0A6A5B9E0_NAEFO</name>
<gene>
    <name evidence="2" type="ORF">FDP41_009854</name>
</gene>
<feature type="compositionally biased region" description="Basic residues" evidence="1">
    <location>
        <begin position="109"/>
        <end position="119"/>
    </location>
</feature>